<feature type="transmembrane region" description="Helical" evidence="5">
    <location>
        <begin position="105"/>
        <end position="122"/>
    </location>
</feature>
<dbReference type="Proteomes" id="UP000321814">
    <property type="component" value="Unassembled WGS sequence"/>
</dbReference>
<evidence type="ECO:0000256" key="1">
    <source>
        <dbReference type="ARBA" id="ARBA00004141"/>
    </source>
</evidence>
<dbReference type="PANTHER" id="PTHR32322:SF9">
    <property type="entry name" value="AMINO-ACID METABOLITE EFFLUX PUMP-RELATED"/>
    <property type="match status" value="1"/>
</dbReference>
<dbReference type="RefSeq" id="WP_147904180.1">
    <property type="nucleotide sequence ID" value="NZ_BAAAGC010000013.1"/>
</dbReference>
<dbReference type="EMBL" id="VRLR01000005">
    <property type="protein sequence ID" value="TXK80715.1"/>
    <property type="molecule type" value="Genomic_DNA"/>
</dbReference>
<feature type="transmembrane region" description="Helical" evidence="5">
    <location>
        <begin position="75"/>
        <end position="99"/>
    </location>
</feature>
<evidence type="ECO:0000256" key="2">
    <source>
        <dbReference type="ARBA" id="ARBA00022692"/>
    </source>
</evidence>
<gene>
    <name evidence="7" type="ORF">FU839_09670</name>
</gene>
<comment type="subcellular location">
    <subcellularLocation>
        <location evidence="1">Membrane</location>
        <topology evidence="1">Multi-pass membrane protein</topology>
    </subcellularLocation>
</comment>
<sequence>MHQSSGRVGLGFSLALLTAVLWGLLPIALKWLLSSMSAATITWIRFMVAAVLVGVVLLVHRKIPSLSALTKRKKLLILIAIAGLLLNYILYLNGLFLLTAETAQVVIQLAPFLMMLGAVYLFKERLLLWQKIGAWLLVFGLLLFFNDRLALLLTQFGSEGYGLLLVIAAAVAWACYALAQKQLLMSFNSQQIMWLIYMAGALCFLPAVELAPVLELSAWQWGIVVFCCLNTIVAYGAFAEALQHWQAANVSAVLAITPLLTIGFAQLLAYFYPQFPSESLNAWAWVGALLVVVGSILTALAPMLRQRL</sequence>
<dbReference type="PANTHER" id="PTHR32322">
    <property type="entry name" value="INNER MEMBRANE TRANSPORTER"/>
    <property type="match status" value="1"/>
</dbReference>
<evidence type="ECO:0000259" key="6">
    <source>
        <dbReference type="Pfam" id="PF00892"/>
    </source>
</evidence>
<evidence type="ECO:0000313" key="8">
    <source>
        <dbReference type="Proteomes" id="UP000321814"/>
    </source>
</evidence>
<dbReference type="AlphaFoldDB" id="A0A5C8LWY4"/>
<name>A0A5C8LWY4_9GAMM</name>
<reference evidence="7 8" key="1">
    <citation type="submission" date="2019-08" db="EMBL/GenBank/DDBJ databases">
        <title>Draft genome analysis of Rheinheimera tangshanensis isolated from the roots of fresh rice plants (Oryza sativa).</title>
        <authorList>
            <person name="Yu Q."/>
            <person name="Qi Y."/>
            <person name="Zhang H."/>
            <person name="Pu J."/>
        </authorList>
    </citation>
    <scope>NUCLEOTIDE SEQUENCE [LARGE SCALE GENOMIC DNA]</scope>
    <source>
        <strain evidence="7 8">JA3-B52</strain>
    </source>
</reference>
<feature type="transmembrane region" description="Helical" evidence="5">
    <location>
        <begin position="250"/>
        <end position="271"/>
    </location>
</feature>
<keyword evidence="4 5" id="KW-0472">Membrane</keyword>
<dbReference type="InterPro" id="IPR037185">
    <property type="entry name" value="EmrE-like"/>
</dbReference>
<feature type="domain" description="EamA" evidence="6">
    <location>
        <begin position="161"/>
        <end position="298"/>
    </location>
</feature>
<protein>
    <submittedName>
        <fullName evidence="7">DMT family transporter</fullName>
    </submittedName>
</protein>
<dbReference type="OrthoDB" id="8479066at2"/>
<feature type="domain" description="EamA" evidence="6">
    <location>
        <begin position="10"/>
        <end position="145"/>
    </location>
</feature>
<keyword evidence="8" id="KW-1185">Reference proteome</keyword>
<organism evidence="7 8">
    <name type="scientific">Rheinheimera tangshanensis</name>
    <dbReference type="NCBI Taxonomy" id="400153"/>
    <lineage>
        <taxon>Bacteria</taxon>
        <taxon>Pseudomonadati</taxon>
        <taxon>Pseudomonadota</taxon>
        <taxon>Gammaproteobacteria</taxon>
        <taxon>Chromatiales</taxon>
        <taxon>Chromatiaceae</taxon>
        <taxon>Rheinheimera</taxon>
    </lineage>
</organism>
<proteinExistence type="predicted"/>
<dbReference type="SUPFAM" id="SSF103481">
    <property type="entry name" value="Multidrug resistance efflux transporter EmrE"/>
    <property type="match status" value="2"/>
</dbReference>
<feature type="transmembrane region" description="Helical" evidence="5">
    <location>
        <begin position="12"/>
        <end position="33"/>
    </location>
</feature>
<feature type="transmembrane region" description="Helical" evidence="5">
    <location>
        <begin position="160"/>
        <end position="179"/>
    </location>
</feature>
<feature type="transmembrane region" description="Helical" evidence="5">
    <location>
        <begin position="39"/>
        <end position="59"/>
    </location>
</feature>
<comment type="caution">
    <text evidence="7">The sequence shown here is derived from an EMBL/GenBank/DDBJ whole genome shotgun (WGS) entry which is preliminary data.</text>
</comment>
<evidence type="ECO:0000256" key="4">
    <source>
        <dbReference type="ARBA" id="ARBA00023136"/>
    </source>
</evidence>
<evidence type="ECO:0000256" key="3">
    <source>
        <dbReference type="ARBA" id="ARBA00022989"/>
    </source>
</evidence>
<feature type="transmembrane region" description="Helical" evidence="5">
    <location>
        <begin position="218"/>
        <end position="238"/>
    </location>
</feature>
<keyword evidence="3 5" id="KW-1133">Transmembrane helix</keyword>
<feature type="transmembrane region" description="Helical" evidence="5">
    <location>
        <begin position="191"/>
        <end position="212"/>
    </location>
</feature>
<dbReference type="InterPro" id="IPR050638">
    <property type="entry name" value="AA-Vitamin_Transporters"/>
</dbReference>
<feature type="transmembrane region" description="Helical" evidence="5">
    <location>
        <begin position="283"/>
        <end position="304"/>
    </location>
</feature>
<feature type="transmembrane region" description="Helical" evidence="5">
    <location>
        <begin position="134"/>
        <end position="154"/>
    </location>
</feature>
<dbReference type="GO" id="GO:0016020">
    <property type="term" value="C:membrane"/>
    <property type="evidence" value="ECO:0007669"/>
    <property type="project" value="UniProtKB-SubCell"/>
</dbReference>
<evidence type="ECO:0000256" key="5">
    <source>
        <dbReference type="SAM" id="Phobius"/>
    </source>
</evidence>
<dbReference type="Pfam" id="PF00892">
    <property type="entry name" value="EamA"/>
    <property type="match status" value="2"/>
</dbReference>
<keyword evidence="2 5" id="KW-0812">Transmembrane</keyword>
<dbReference type="InterPro" id="IPR000620">
    <property type="entry name" value="EamA_dom"/>
</dbReference>
<evidence type="ECO:0000313" key="7">
    <source>
        <dbReference type="EMBL" id="TXK80715.1"/>
    </source>
</evidence>
<accession>A0A5C8LWY4</accession>